<feature type="coiled-coil region" evidence="3">
    <location>
        <begin position="1026"/>
        <end position="1053"/>
    </location>
</feature>
<feature type="region of interest" description="Disordered" evidence="4">
    <location>
        <begin position="429"/>
        <end position="493"/>
    </location>
</feature>
<accession>A0ABQ6N7R8</accession>
<dbReference type="Pfam" id="PF00439">
    <property type="entry name" value="Bromodomain"/>
    <property type="match status" value="3"/>
</dbReference>
<feature type="domain" description="Bromo" evidence="5">
    <location>
        <begin position="343"/>
        <end position="385"/>
    </location>
</feature>
<feature type="non-terminal residue" evidence="6">
    <location>
        <position position="1"/>
    </location>
</feature>
<keyword evidence="3" id="KW-0175">Coiled coil</keyword>
<protein>
    <recommendedName>
        <fullName evidence="5">Bromo domain-containing protein</fullName>
    </recommendedName>
</protein>
<feature type="compositionally biased region" description="Acidic residues" evidence="4">
    <location>
        <begin position="985"/>
        <end position="999"/>
    </location>
</feature>
<dbReference type="PRINTS" id="PR00503">
    <property type="entry name" value="BROMODOMAIN"/>
</dbReference>
<dbReference type="Gene3D" id="1.20.920.10">
    <property type="entry name" value="Bromodomain-like"/>
    <property type="match status" value="4"/>
</dbReference>
<proteinExistence type="predicted"/>
<dbReference type="SUPFAM" id="SSF47370">
    <property type="entry name" value="Bromodomain"/>
    <property type="match status" value="4"/>
</dbReference>
<evidence type="ECO:0000313" key="7">
    <source>
        <dbReference type="Proteomes" id="UP001165060"/>
    </source>
</evidence>
<dbReference type="PROSITE" id="PS50014">
    <property type="entry name" value="BROMODOMAIN_2"/>
    <property type="match status" value="3"/>
</dbReference>
<feature type="compositionally biased region" description="Low complexity" evidence="4">
    <location>
        <begin position="461"/>
        <end position="482"/>
    </location>
</feature>
<organism evidence="6 7">
    <name type="scientific">Tetraparma gracilis</name>
    <dbReference type="NCBI Taxonomy" id="2962635"/>
    <lineage>
        <taxon>Eukaryota</taxon>
        <taxon>Sar</taxon>
        <taxon>Stramenopiles</taxon>
        <taxon>Ochrophyta</taxon>
        <taxon>Bolidophyceae</taxon>
        <taxon>Parmales</taxon>
        <taxon>Triparmaceae</taxon>
        <taxon>Tetraparma</taxon>
    </lineage>
</organism>
<feature type="domain" description="Bromo" evidence="5">
    <location>
        <begin position="734"/>
        <end position="785"/>
    </location>
</feature>
<dbReference type="CDD" id="cd04369">
    <property type="entry name" value="Bromodomain"/>
    <property type="match status" value="3"/>
</dbReference>
<name>A0ABQ6N7R8_9STRA</name>
<evidence type="ECO:0000256" key="2">
    <source>
        <dbReference type="PROSITE-ProRule" id="PRU00035"/>
    </source>
</evidence>
<dbReference type="InterPro" id="IPR036427">
    <property type="entry name" value="Bromodomain-like_sf"/>
</dbReference>
<dbReference type="SMART" id="SM00297">
    <property type="entry name" value="BROMO"/>
    <property type="match status" value="1"/>
</dbReference>
<comment type="caution">
    <text evidence="6">The sequence shown here is derived from an EMBL/GenBank/DDBJ whole genome shotgun (WGS) entry which is preliminary data.</text>
</comment>
<dbReference type="Proteomes" id="UP001165060">
    <property type="component" value="Unassembled WGS sequence"/>
</dbReference>
<evidence type="ECO:0000313" key="6">
    <source>
        <dbReference type="EMBL" id="GMI41876.1"/>
    </source>
</evidence>
<keyword evidence="7" id="KW-1185">Reference proteome</keyword>
<evidence type="ECO:0000256" key="4">
    <source>
        <dbReference type="SAM" id="MobiDB-lite"/>
    </source>
</evidence>
<dbReference type="PANTHER" id="PTHR45926">
    <property type="entry name" value="OSJNBA0053K19.4 PROTEIN"/>
    <property type="match status" value="1"/>
</dbReference>
<feature type="domain" description="Bromo" evidence="5">
    <location>
        <begin position="541"/>
        <end position="615"/>
    </location>
</feature>
<sequence length="1158" mass="129448">LKLVMRAPPPPSTDVWTPRLHKKPLLLLLNLVRRLHAVKTGGVAGDKIVQSAHQLLNQVPAAADYKPRVSVFADKPKYRCDTYTAVERRVRAGPLEHLRDKKAMLASAADPSHAPAPDPVLGYPSVLDAVYDVRSIAANRVRYYPGEAARFLPYVHTVETFLHFHPVPAGERRVPRLLGHWKVILDMLLKLMLDPPPDFDITLFTYPIPSYFNNEVPAGYMELVRDERGEAKLMDLGTLVGNVLTAEYASYDEFLSDFDRVGGNCMRYYRNNPQGQQYLAMAGKLRRYASEWSAWFRKNVMQKPGVDWRASRSLGEIKGDLKKEPLMLICKQMRQDEFMSYGRKYPTMSPFLKPVSEAEAPDYAEYVKEPICLEEIEAKIRRNAYVKKIADKATTCIDITRGGPRGSLGGSAGSSFKMSQKVTEQNMKMMLGGGGNKRALSPQPPGAADDGGGLAKRMRLSGPAGSASASTTSLTSLMSSSPLGPPPSAPAQPTKTVEVLIGEVMSDFGMRPEYSMGEWERECLLFLKELKKHPWLNGKPRPKGVQVIFHVPVIKLWPALAEDYLEKIESPQDLTTVECKLSEGGHFKDRRDFLSAVSTIFENAMTWNAEDFKNHVTIPSSYYEAGEHLAKYCKWLAAFGYEAGWFWKDGEMGGEPGDDAFSVTAEGREKTKGEMDEVFMSTDKAVCGWEVGRFGVKKEVHFSEKQMNKVIDVLKSNKHYKNMQSFIAPVYPADYDSVCMKRMDLAMVRQNINEMTYNCYKEFVEDIRLIFLNGLKYNARYKEINAISRAICDAAEVMQGVSEGLVDTLRFNACDYRGIKRVEGRNSARMKMDVKNAKKLEEENRQKSSIDMKVKRLKDLEAGLKGWEAKKKEMGQSTGDSKYLSQLDHLRKMKTQIEQDSRSLESMQRTSRAERALGLGEEGLQQLDQVVMMEIAVPPEPESEDEWERDPVIGGGGDDDDDSIVDAGALADDSDGEYGEVDAAAEAEDDVLEKDDDIGELPMPTTTKRRVNVAAIGFDYDQEFDSAVLNEELEREERERKEREALLRKEEVIKEVRALHKREAARYACGAGLFQLLAVAGPSSEDMVDEDGMGAAAGGAAAGDGGGAVLKVEEQVQAERVVVRVDVKTKLAKAAERREAKRRRARVLKVADELLGEE</sequence>
<evidence type="ECO:0000259" key="5">
    <source>
        <dbReference type="PROSITE" id="PS50014"/>
    </source>
</evidence>
<feature type="region of interest" description="Disordered" evidence="4">
    <location>
        <begin position="985"/>
        <end position="1004"/>
    </location>
</feature>
<gene>
    <name evidence="6" type="ORF">TeGR_g3985</name>
</gene>
<evidence type="ECO:0000256" key="1">
    <source>
        <dbReference type="ARBA" id="ARBA00023117"/>
    </source>
</evidence>
<evidence type="ECO:0000256" key="3">
    <source>
        <dbReference type="SAM" id="Coils"/>
    </source>
</evidence>
<keyword evidence="1 2" id="KW-0103">Bromodomain</keyword>
<dbReference type="EMBL" id="BRYB01001032">
    <property type="protein sequence ID" value="GMI41876.1"/>
    <property type="molecule type" value="Genomic_DNA"/>
</dbReference>
<dbReference type="InterPro" id="IPR001487">
    <property type="entry name" value="Bromodomain"/>
</dbReference>
<reference evidence="6 7" key="1">
    <citation type="journal article" date="2023" name="Commun. Biol.">
        <title>Genome analysis of Parmales, the sister group of diatoms, reveals the evolutionary specialization of diatoms from phago-mixotrophs to photoautotrophs.</title>
        <authorList>
            <person name="Ban H."/>
            <person name="Sato S."/>
            <person name="Yoshikawa S."/>
            <person name="Yamada K."/>
            <person name="Nakamura Y."/>
            <person name="Ichinomiya M."/>
            <person name="Sato N."/>
            <person name="Blanc-Mathieu R."/>
            <person name="Endo H."/>
            <person name="Kuwata A."/>
            <person name="Ogata H."/>
        </authorList>
    </citation>
    <scope>NUCLEOTIDE SEQUENCE [LARGE SCALE GENOMIC DNA]</scope>
</reference>